<protein>
    <submittedName>
        <fullName evidence="1">Tryptophan halogenase family protein</fullName>
    </submittedName>
</protein>
<accession>A0ABU9C480</accession>
<dbReference type="InterPro" id="IPR050816">
    <property type="entry name" value="Flavin-dep_Halogenase_NPB"/>
</dbReference>
<dbReference type="InterPro" id="IPR036188">
    <property type="entry name" value="FAD/NAD-bd_sf"/>
</dbReference>
<comment type="caution">
    <text evidence="1">The sequence shown here is derived from an EMBL/GenBank/DDBJ whole genome shotgun (WGS) entry which is preliminary data.</text>
</comment>
<dbReference type="Pfam" id="PF04820">
    <property type="entry name" value="Trp_halogenase"/>
    <property type="match status" value="1"/>
</dbReference>
<dbReference type="Gene3D" id="3.50.50.60">
    <property type="entry name" value="FAD/NAD(P)-binding domain"/>
    <property type="match status" value="1"/>
</dbReference>
<dbReference type="SUPFAM" id="SSF51905">
    <property type="entry name" value="FAD/NAD(P)-binding domain"/>
    <property type="match status" value="1"/>
</dbReference>
<name>A0ABU9C480_9BURK</name>
<dbReference type="PANTHER" id="PTHR43747">
    <property type="entry name" value="FAD-BINDING PROTEIN"/>
    <property type="match status" value="1"/>
</dbReference>
<dbReference type="PIRSF" id="PIRSF011396">
    <property type="entry name" value="Trp_halogenase"/>
    <property type="match status" value="1"/>
</dbReference>
<dbReference type="RefSeq" id="WP_341397391.1">
    <property type="nucleotide sequence ID" value="NZ_JBBUTI010000001.1"/>
</dbReference>
<keyword evidence="2" id="KW-1185">Reference proteome</keyword>
<proteinExistence type="predicted"/>
<organism evidence="1 2">
    <name type="scientific">Ideonella margarita</name>
    <dbReference type="NCBI Taxonomy" id="2984191"/>
    <lineage>
        <taxon>Bacteria</taxon>
        <taxon>Pseudomonadati</taxon>
        <taxon>Pseudomonadota</taxon>
        <taxon>Betaproteobacteria</taxon>
        <taxon>Burkholderiales</taxon>
        <taxon>Sphaerotilaceae</taxon>
        <taxon>Ideonella</taxon>
    </lineage>
</organism>
<gene>
    <name evidence="1" type="ORF">AACH00_02670</name>
</gene>
<dbReference type="InterPro" id="IPR006905">
    <property type="entry name" value="Flavin_halogenase"/>
</dbReference>
<evidence type="ECO:0000313" key="1">
    <source>
        <dbReference type="EMBL" id="MEK8045247.1"/>
    </source>
</evidence>
<dbReference type="InterPro" id="IPR033856">
    <property type="entry name" value="Trp_halogen"/>
</dbReference>
<dbReference type="PANTHER" id="PTHR43747:SF4">
    <property type="entry name" value="FLAVIN-DEPENDENT TRYPTOPHAN HALOGENASE"/>
    <property type="match status" value="1"/>
</dbReference>
<reference evidence="1 2" key="1">
    <citation type="submission" date="2024-04" db="EMBL/GenBank/DDBJ databases">
        <title>Novel species of the genus Ideonella isolated from streams.</title>
        <authorList>
            <person name="Lu H."/>
        </authorList>
    </citation>
    <scope>NUCLEOTIDE SEQUENCE [LARGE SCALE GENOMIC DNA]</scope>
    <source>
        <strain evidence="1 2">LYT19W</strain>
    </source>
</reference>
<sequence length="518" mass="56174">MTAAVSPRALRRVVIVGGGTAGWMTAAPLAQLLCGPTGAPGCEVVLVESDQIGTIGVGEATLPTLRQFNQALGVDEAHFLSHTKATFKLGIEFKDWGHLGNRFFHGFGDFGPPIEGRSAYIQWLRLHRAGGMPPLESWSVASVMARQHRFVPPSGDRPSPSNAYGHAYHFDAGLYAAYLRDVATRHGAQRMEGTIVDVEVDGTTGFVQAIRLADGRRVEGDLFIDCSGLRALLIEGVMKAGFDDWSAMLPCNSAQAVPSERAGPLLPFTVSAAKSAGWTWRIPLQHRTGNGHVYSSGFTSDDAAAAALLDGLDSAAIGEPRTIRFTTGMRRKSWVRNVVAIGLSAGFLEPLESTSIHLILDAVGRLIHLLPDRDCQPALAAEFNRKTAIQFEAVRDFIILHYKLTQRTDTEFWRYCAAMPVPPALAEQIELFRATGRVSVRDPDGFLEPSWLSIYEGHGVWPTSFDPLAHRVPEAPLRQHFARLQQAIAQMVASMPQHADTVAHWAAAGAARGHKVGG</sequence>
<dbReference type="Proteomes" id="UP001379945">
    <property type="component" value="Unassembled WGS sequence"/>
</dbReference>
<evidence type="ECO:0000313" key="2">
    <source>
        <dbReference type="Proteomes" id="UP001379945"/>
    </source>
</evidence>
<dbReference type="EMBL" id="JBBUTI010000001">
    <property type="protein sequence ID" value="MEK8045247.1"/>
    <property type="molecule type" value="Genomic_DNA"/>
</dbReference>